<proteinExistence type="predicted"/>
<dbReference type="EMBL" id="BMAU01021280">
    <property type="protein sequence ID" value="GFY08109.1"/>
    <property type="molecule type" value="Genomic_DNA"/>
</dbReference>
<name>A0A8X6VI31_TRICX</name>
<dbReference type="Proteomes" id="UP000887159">
    <property type="component" value="Unassembled WGS sequence"/>
</dbReference>
<evidence type="ECO:0000313" key="2">
    <source>
        <dbReference type="Proteomes" id="UP000887159"/>
    </source>
</evidence>
<gene>
    <name evidence="1" type="ORF">TNCV_1355231</name>
</gene>
<evidence type="ECO:0000313" key="1">
    <source>
        <dbReference type="EMBL" id="GFY08109.1"/>
    </source>
</evidence>
<comment type="caution">
    <text evidence="1">The sequence shown here is derived from an EMBL/GenBank/DDBJ whole genome shotgun (WGS) entry which is preliminary data.</text>
</comment>
<accession>A0A8X6VI31</accession>
<keyword evidence="2" id="KW-1185">Reference proteome</keyword>
<reference evidence="1" key="1">
    <citation type="submission" date="2020-08" db="EMBL/GenBank/DDBJ databases">
        <title>Multicomponent nature underlies the extraordinary mechanical properties of spider dragline silk.</title>
        <authorList>
            <person name="Kono N."/>
            <person name="Nakamura H."/>
            <person name="Mori M."/>
            <person name="Yoshida Y."/>
            <person name="Ohtoshi R."/>
            <person name="Malay A.D."/>
            <person name="Moran D.A.P."/>
            <person name="Tomita M."/>
            <person name="Numata K."/>
            <person name="Arakawa K."/>
        </authorList>
    </citation>
    <scope>NUCLEOTIDE SEQUENCE</scope>
</reference>
<protein>
    <submittedName>
        <fullName evidence="1">Uncharacterized protein</fullName>
    </submittedName>
</protein>
<dbReference type="AlphaFoldDB" id="A0A8X6VI31"/>
<sequence>MMTARSNFSPGEDSTRINLSGTFQLITAKNTPLFLWCPRLMFLAQQYSVFPAGCSERNVPEQTQGVKASL</sequence>
<organism evidence="1 2">
    <name type="scientific">Trichonephila clavipes</name>
    <name type="common">Golden silk orbweaver</name>
    <name type="synonym">Nephila clavipes</name>
    <dbReference type="NCBI Taxonomy" id="2585209"/>
    <lineage>
        <taxon>Eukaryota</taxon>
        <taxon>Metazoa</taxon>
        <taxon>Ecdysozoa</taxon>
        <taxon>Arthropoda</taxon>
        <taxon>Chelicerata</taxon>
        <taxon>Arachnida</taxon>
        <taxon>Araneae</taxon>
        <taxon>Araneomorphae</taxon>
        <taxon>Entelegynae</taxon>
        <taxon>Araneoidea</taxon>
        <taxon>Nephilidae</taxon>
        <taxon>Trichonephila</taxon>
    </lineage>
</organism>